<evidence type="ECO:0000313" key="2">
    <source>
        <dbReference type="EMBL" id="NYD36847.1"/>
    </source>
</evidence>
<accession>A0A7Y9J636</accession>
<keyword evidence="1" id="KW-0812">Transmembrane</keyword>
<evidence type="ECO:0000256" key="1">
    <source>
        <dbReference type="SAM" id="Phobius"/>
    </source>
</evidence>
<organism evidence="2 3">
    <name type="scientific">Actinomycetospora corticicola</name>
    <dbReference type="NCBI Taxonomy" id="663602"/>
    <lineage>
        <taxon>Bacteria</taxon>
        <taxon>Bacillati</taxon>
        <taxon>Actinomycetota</taxon>
        <taxon>Actinomycetes</taxon>
        <taxon>Pseudonocardiales</taxon>
        <taxon>Pseudonocardiaceae</taxon>
        <taxon>Actinomycetospora</taxon>
    </lineage>
</organism>
<dbReference type="RefSeq" id="WP_179794470.1">
    <property type="nucleotide sequence ID" value="NZ_BAABHP010000021.1"/>
</dbReference>
<name>A0A7Y9J636_9PSEU</name>
<evidence type="ECO:0000313" key="3">
    <source>
        <dbReference type="Proteomes" id="UP000535890"/>
    </source>
</evidence>
<keyword evidence="1" id="KW-0472">Membrane</keyword>
<reference evidence="2 3" key="1">
    <citation type="submission" date="2020-07" db="EMBL/GenBank/DDBJ databases">
        <title>Sequencing the genomes of 1000 actinobacteria strains.</title>
        <authorList>
            <person name="Klenk H.-P."/>
        </authorList>
    </citation>
    <scope>NUCLEOTIDE SEQUENCE [LARGE SCALE GENOMIC DNA]</scope>
    <source>
        <strain evidence="2 3">DSM 45772</strain>
    </source>
</reference>
<feature type="transmembrane region" description="Helical" evidence="1">
    <location>
        <begin position="72"/>
        <end position="91"/>
    </location>
</feature>
<dbReference type="Proteomes" id="UP000535890">
    <property type="component" value="Unassembled WGS sequence"/>
</dbReference>
<keyword evidence="3" id="KW-1185">Reference proteome</keyword>
<proteinExistence type="predicted"/>
<comment type="caution">
    <text evidence="2">The sequence shown here is derived from an EMBL/GenBank/DDBJ whole genome shotgun (WGS) entry which is preliminary data.</text>
</comment>
<protein>
    <submittedName>
        <fullName evidence="2">Uncharacterized protein</fullName>
    </submittedName>
</protein>
<dbReference type="AlphaFoldDB" id="A0A7Y9J636"/>
<keyword evidence="1" id="KW-1133">Transmembrane helix</keyword>
<dbReference type="EMBL" id="JACCBN010000001">
    <property type="protein sequence ID" value="NYD36847.1"/>
    <property type="molecule type" value="Genomic_DNA"/>
</dbReference>
<sequence>MGDITQPQPEAEHEHLRGVAKLTVSKTPDSATVSAILPEKQASDLLPMFAMSAITVAPWTTFWLAGTTDTPWWVSAPVGLVQLVAVTFVYLRARPSTR</sequence>
<gene>
    <name evidence="2" type="ORF">BJ983_002949</name>
</gene>
<feature type="transmembrane region" description="Helical" evidence="1">
    <location>
        <begin position="45"/>
        <end position="66"/>
    </location>
</feature>